<evidence type="ECO:0000259" key="1">
    <source>
        <dbReference type="PROSITE" id="PS51186"/>
    </source>
</evidence>
<accession>H1YEY2</accession>
<dbReference type="STRING" id="714943.Mucpa_0199"/>
<dbReference type="Gene3D" id="3.40.630.30">
    <property type="match status" value="1"/>
</dbReference>
<dbReference type="AlphaFoldDB" id="H1YEY2"/>
<reference evidence="2" key="1">
    <citation type="submission" date="2011-09" db="EMBL/GenBank/DDBJ databases">
        <title>The permanent draft genome of Mucilaginibacter paludis DSM 18603.</title>
        <authorList>
            <consortium name="US DOE Joint Genome Institute (JGI-PGF)"/>
            <person name="Lucas S."/>
            <person name="Han J."/>
            <person name="Lapidus A."/>
            <person name="Bruce D."/>
            <person name="Goodwin L."/>
            <person name="Pitluck S."/>
            <person name="Peters L."/>
            <person name="Kyrpides N."/>
            <person name="Mavromatis K."/>
            <person name="Ivanova N."/>
            <person name="Mikhailova N."/>
            <person name="Held B."/>
            <person name="Detter J.C."/>
            <person name="Tapia R."/>
            <person name="Han C."/>
            <person name="Land M."/>
            <person name="Hauser L."/>
            <person name="Markowitz V."/>
            <person name="Cheng J.-F."/>
            <person name="Hugenholtz P."/>
            <person name="Woyke T."/>
            <person name="Wu D."/>
            <person name="Tindall B."/>
            <person name="Brambilla E."/>
            <person name="Klenk H.-P."/>
            <person name="Eisen J.A."/>
        </authorList>
    </citation>
    <scope>NUCLEOTIDE SEQUENCE [LARGE SCALE GENOMIC DNA]</scope>
    <source>
        <strain evidence="2">DSM 18603</strain>
    </source>
</reference>
<dbReference type="NCBIfam" id="NF040501">
    <property type="entry name" value="resist_ArsN2"/>
    <property type="match status" value="1"/>
</dbReference>
<dbReference type="SUPFAM" id="SSF55729">
    <property type="entry name" value="Acyl-CoA N-acyltransferases (Nat)"/>
    <property type="match status" value="1"/>
</dbReference>
<organism evidence="2 3">
    <name type="scientific">Mucilaginibacter paludis DSM 18603</name>
    <dbReference type="NCBI Taxonomy" id="714943"/>
    <lineage>
        <taxon>Bacteria</taxon>
        <taxon>Pseudomonadati</taxon>
        <taxon>Bacteroidota</taxon>
        <taxon>Sphingobacteriia</taxon>
        <taxon>Sphingobacteriales</taxon>
        <taxon>Sphingobacteriaceae</taxon>
        <taxon>Mucilaginibacter</taxon>
    </lineage>
</organism>
<dbReference type="GO" id="GO:0016747">
    <property type="term" value="F:acyltransferase activity, transferring groups other than amino-acyl groups"/>
    <property type="evidence" value="ECO:0007669"/>
    <property type="project" value="InterPro"/>
</dbReference>
<name>H1YEY2_9SPHI</name>
<dbReference type="Proteomes" id="UP000002774">
    <property type="component" value="Chromosome"/>
</dbReference>
<gene>
    <name evidence="2" type="ORF">Mucpa_0199</name>
</gene>
<dbReference type="eggNOG" id="COG1246">
    <property type="taxonomic scope" value="Bacteria"/>
</dbReference>
<evidence type="ECO:0000313" key="3">
    <source>
        <dbReference type="Proteomes" id="UP000002774"/>
    </source>
</evidence>
<dbReference type="EMBL" id="CM001403">
    <property type="protein sequence ID" value="EHQ24399.1"/>
    <property type="molecule type" value="Genomic_DNA"/>
</dbReference>
<keyword evidence="3" id="KW-1185">Reference proteome</keyword>
<dbReference type="PROSITE" id="PS51186">
    <property type="entry name" value="GNAT"/>
    <property type="match status" value="1"/>
</dbReference>
<dbReference type="CDD" id="cd04301">
    <property type="entry name" value="NAT_SF"/>
    <property type="match status" value="1"/>
</dbReference>
<dbReference type="OrthoDB" id="5197788at2"/>
<sequence length="141" mass="15695">MLIENATPYRASVINLLKAEKLPFEDLPDSLENFLVTIINHEITGIVGLECYGNVGLLRSMMVAPRFRGRGIAHTLIQHAENLGRNNKLKAIYLLTETASGYFSRKGYQQIARDIVPDEIKQSSEYDGVCPQTAIVMGKSL</sequence>
<dbReference type="HOGENOM" id="CLU_120387_0_0_10"/>
<protein>
    <submittedName>
        <fullName evidence="2">GCN5-related N-acetyltransferase</fullName>
    </submittedName>
</protein>
<dbReference type="InterPro" id="IPR000182">
    <property type="entry name" value="GNAT_dom"/>
</dbReference>
<evidence type="ECO:0000313" key="2">
    <source>
        <dbReference type="EMBL" id="EHQ24399.1"/>
    </source>
</evidence>
<dbReference type="RefSeq" id="WP_008503947.1">
    <property type="nucleotide sequence ID" value="NZ_CM001403.1"/>
</dbReference>
<dbReference type="Pfam" id="PF13508">
    <property type="entry name" value="Acetyltransf_7"/>
    <property type="match status" value="1"/>
</dbReference>
<feature type="domain" description="N-acetyltransferase" evidence="1">
    <location>
        <begin position="1"/>
        <end position="141"/>
    </location>
</feature>
<proteinExistence type="predicted"/>
<dbReference type="InterPro" id="IPR016181">
    <property type="entry name" value="Acyl_CoA_acyltransferase"/>
</dbReference>